<dbReference type="PANTHER" id="PTHR43137:SF1">
    <property type="entry name" value="DIHYDROOROTASE"/>
    <property type="match status" value="1"/>
</dbReference>
<evidence type="ECO:0000313" key="13">
    <source>
        <dbReference type="Proteomes" id="UP000194003"/>
    </source>
</evidence>
<dbReference type="PIRSF" id="PIRSF001237">
    <property type="entry name" value="DHOdimr"/>
    <property type="match status" value="1"/>
</dbReference>
<evidence type="ECO:0000256" key="7">
    <source>
        <dbReference type="ARBA" id="ARBA00022833"/>
    </source>
</evidence>
<protein>
    <recommendedName>
        <fullName evidence="4 9">Dihydroorotase</fullName>
        <shortName evidence="9">DHOase</shortName>
        <ecNumber evidence="4 9">3.5.2.3</ecNumber>
    </recommendedName>
</protein>
<evidence type="ECO:0000256" key="5">
    <source>
        <dbReference type="ARBA" id="ARBA00022723"/>
    </source>
</evidence>
<dbReference type="UniPathway" id="UPA00070">
    <property type="reaction ID" value="UER00117"/>
</dbReference>
<dbReference type="InterPro" id="IPR002195">
    <property type="entry name" value="Dihydroorotase_CS"/>
</dbReference>
<feature type="binding site" description="via carbamate group" evidence="9">
    <location>
        <position position="104"/>
    </location>
    <ligand>
        <name>Zn(2+)</name>
        <dbReference type="ChEBI" id="CHEBI:29105"/>
        <label>1</label>
    </ligand>
</feature>
<keyword evidence="8 9" id="KW-0665">Pyrimidine biosynthesis</keyword>
<reference evidence="12 13" key="1">
    <citation type="journal article" date="2016" name="BMC Genomics">
        <title>Combined genomic and structural analyses of a cultured magnetotactic bacterium reveals its niche adaptation to a dynamic environment.</title>
        <authorList>
            <person name="Araujo A.C."/>
            <person name="Morillo V."/>
            <person name="Cypriano J."/>
            <person name="Teixeira L.C."/>
            <person name="Leao P."/>
            <person name="Lyra S."/>
            <person name="Almeida L.G."/>
            <person name="Bazylinski D.A."/>
            <person name="Vasconcellos A.T."/>
            <person name="Abreu F."/>
            <person name="Lins U."/>
        </authorList>
    </citation>
    <scope>NUCLEOTIDE SEQUENCE [LARGE SCALE GENOMIC DNA]</scope>
    <source>
        <strain evidence="12 13">IT-1</strain>
    </source>
</reference>
<dbReference type="GO" id="GO:0008270">
    <property type="term" value="F:zinc ion binding"/>
    <property type="evidence" value="ECO:0007669"/>
    <property type="project" value="UniProtKB-UniRule"/>
</dbReference>
<dbReference type="GO" id="GO:0006207">
    <property type="term" value="P:'de novo' pyrimidine nucleobase biosynthetic process"/>
    <property type="evidence" value="ECO:0007669"/>
    <property type="project" value="TreeGrafter"/>
</dbReference>
<feature type="domain" description="Amidohydrolase-related" evidence="11">
    <location>
        <begin position="17"/>
        <end position="311"/>
    </location>
</feature>
<keyword evidence="13" id="KW-1185">Reference proteome</keyword>
<feature type="binding site" evidence="9">
    <location>
        <position position="21"/>
    </location>
    <ligand>
        <name>Zn(2+)</name>
        <dbReference type="ChEBI" id="CHEBI:29105"/>
        <label>1</label>
    </ligand>
</feature>
<gene>
    <name evidence="9" type="primary">pyrC</name>
    <name evidence="12" type="ORF">MAIT1_04612</name>
</gene>
<dbReference type="EC" id="3.5.2.3" evidence="4 9"/>
<feature type="binding site" evidence="9">
    <location>
        <position position="269"/>
    </location>
    <ligand>
        <name>substrate</name>
    </ligand>
</feature>
<comment type="cofactor">
    <cofactor evidence="9 10">
        <name>Zn(2+)</name>
        <dbReference type="ChEBI" id="CHEBI:29105"/>
    </cofactor>
    <text evidence="9 10">Binds 2 Zn(2+) ions per subunit.</text>
</comment>
<evidence type="ECO:0000259" key="11">
    <source>
        <dbReference type="Pfam" id="PF01979"/>
    </source>
</evidence>
<accession>A0A1Y2K9R6</accession>
<comment type="function">
    <text evidence="1 9">Catalyzes the reversible cyclization of carbamoyl aspartate to dihydroorotate.</text>
</comment>
<comment type="similarity">
    <text evidence="3 9 10">Belongs to the metallo-dependent hydrolases superfamily. DHOase family. Class II DHOase subfamily.</text>
</comment>
<comment type="catalytic activity">
    <reaction evidence="9 10">
        <text>(S)-dihydroorotate + H2O = N-carbamoyl-L-aspartate + H(+)</text>
        <dbReference type="Rhea" id="RHEA:24296"/>
        <dbReference type="ChEBI" id="CHEBI:15377"/>
        <dbReference type="ChEBI" id="CHEBI:15378"/>
        <dbReference type="ChEBI" id="CHEBI:30864"/>
        <dbReference type="ChEBI" id="CHEBI:32814"/>
        <dbReference type="EC" id="3.5.2.3"/>
    </reaction>
</comment>
<evidence type="ECO:0000256" key="2">
    <source>
        <dbReference type="ARBA" id="ARBA00004880"/>
    </source>
</evidence>
<evidence type="ECO:0000256" key="4">
    <source>
        <dbReference type="ARBA" id="ARBA00012860"/>
    </source>
</evidence>
<name>A0A1Y2K9R6_9PROT</name>
<evidence type="ECO:0000256" key="10">
    <source>
        <dbReference type="RuleBase" id="RU003440"/>
    </source>
</evidence>
<feature type="binding site" evidence="9">
    <location>
        <begin position="21"/>
        <end position="23"/>
    </location>
    <ligand>
        <name>substrate</name>
    </ligand>
</feature>
<feature type="binding site" evidence="9">
    <location>
        <position position="46"/>
    </location>
    <ligand>
        <name>substrate</name>
    </ligand>
</feature>
<dbReference type="OrthoDB" id="9808095at2"/>
<feature type="binding site" evidence="9">
    <location>
        <position position="253"/>
    </location>
    <ligand>
        <name>Zn(2+)</name>
        <dbReference type="ChEBI" id="CHEBI:29105"/>
        <label>1</label>
    </ligand>
</feature>
<dbReference type="EMBL" id="LVJN01000012">
    <property type="protein sequence ID" value="OSM07633.1"/>
    <property type="molecule type" value="Genomic_DNA"/>
</dbReference>
<evidence type="ECO:0000256" key="9">
    <source>
        <dbReference type="HAMAP-Rule" id="MF_00219"/>
    </source>
</evidence>
<dbReference type="SUPFAM" id="SSF51556">
    <property type="entry name" value="Metallo-dependent hydrolases"/>
    <property type="match status" value="1"/>
</dbReference>
<dbReference type="GO" id="GO:0044205">
    <property type="term" value="P:'de novo' UMP biosynthetic process"/>
    <property type="evidence" value="ECO:0007669"/>
    <property type="project" value="UniProtKB-UniRule"/>
</dbReference>
<comment type="caution">
    <text evidence="12">The sequence shown here is derived from an EMBL/GenBank/DDBJ whole genome shotgun (WGS) entry which is preliminary data.</text>
</comment>
<comment type="subunit">
    <text evidence="9">Homodimer.</text>
</comment>
<feature type="binding site" evidence="9">
    <location>
        <position position="141"/>
    </location>
    <ligand>
        <name>substrate</name>
    </ligand>
</feature>
<evidence type="ECO:0000313" key="12">
    <source>
        <dbReference type="EMBL" id="OSM07633.1"/>
    </source>
</evidence>
<dbReference type="InterPro" id="IPR006680">
    <property type="entry name" value="Amidohydro-rel"/>
</dbReference>
<dbReference type="AlphaFoldDB" id="A0A1Y2K9R6"/>
<dbReference type="HAMAP" id="MF_00219">
    <property type="entry name" value="PyrC_classII"/>
    <property type="match status" value="1"/>
</dbReference>
<dbReference type="Pfam" id="PF01979">
    <property type="entry name" value="Amidohydro_1"/>
    <property type="match status" value="1"/>
</dbReference>
<feature type="binding site" evidence="9">
    <location>
        <position position="141"/>
    </location>
    <ligand>
        <name>Zn(2+)</name>
        <dbReference type="ChEBI" id="CHEBI:29105"/>
        <label>2</label>
    </ligand>
</feature>
<comment type="caution">
    <text evidence="9">Lacks conserved residue(s) required for the propagation of feature annotation.</text>
</comment>
<dbReference type="GO" id="GO:0004151">
    <property type="term" value="F:dihydroorotase activity"/>
    <property type="evidence" value="ECO:0007669"/>
    <property type="project" value="UniProtKB-UniRule"/>
</dbReference>
<dbReference type="NCBIfam" id="TIGR00856">
    <property type="entry name" value="pyrC_dimer"/>
    <property type="match status" value="1"/>
</dbReference>
<feature type="binding site" evidence="9">
    <location>
        <position position="257"/>
    </location>
    <ligand>
        <name>substrate</name>
    </ligand>
</feature>
<feature type="binding site" evidence="9">
    <location>
        <position position="179"/>
    </location>
    <ligand>
        <name>Zn(2+)</name>
        <dbReference type="ChEBI" id="CHEBI:29105"/>
        <label>2</label>
    </ligand>
</feature>
<dbReference type="PROSITE" id="PS00483">
    <property type="entry name" value="DIHYDROOROTASE_2"/>
    <property type="match status" value="1"/>
</dbReference>
<dbReference type="GO" id="GO:0005737">
    <property type="term" value="C:cytoplasm"/>
    <property type="evidence" value="ECO:0007669"/>
    <property type="project" value="TreeGrafter"/>
</dbReference>
<keyword evidence="6 9" id="KW-0378">Hydrolase</keyword>
<dbReference type="InterPro" id="IPR032466">
    <property type="entry name" value="Metal_Hydrolase"/>
</dbReference>
<evidence type="ECO:0000256" key="1">
    <source>
        <dbReference type="ARBA" id="ARBA00002368"/>
    </source>
</evidence>
<dbReference type="STRING" id="1434232.MAIT1_04612"/>
<evidence type="ECO:0000256" key="3">
    <source>
        <dbReference type="ARBA" id="ARBA00005631"/>
    </source>
</evidence>
<dbReference type="Proteomes" id="UP000194003">
    <property type="component" value="Unassembled WGS sequence"/>
</dbReference>
<feature type="binding site" evidence="9">
    <location>
        <position position="19"/>
    </location>
    <ligand>
        <name>Zn(2+)</name>
        <dbReference type="ChEBI" id="CHEBI:29105"/>
        <label>1</label>
    </ligand>
</feature>
<feature type="active site" evidence="9">
    <location>
        <position position="253"/>
    </location>
</feature>
<evidence type="ECO:0000256" key="6">
    <source>
        <dbReference type="ARBA" id="ARBA00022801"/>
    </source>
</evidence>
<dbReference type="RefSeq" id="WP_085440162.1">
    <property type="nucleotide sequence ID" value="NZ_LVJN01000012.1"/>
</dbReference>
<organism evidence="12 13">
    <name type="scientific">Magnetofaba australis IT-1</name>
    <dbReference type="NCBI Taxonomy" id="1434232"/>
    <lineage>
        <taxon>Bacteria</taxon>
        <taxon>Pseudomonadati</taxon>
        <taxon>Pseudomonadota</taxon>
        <taxon>Magnetococcia</taxon>
        <taxon>Magnetococcales</taxon>
        <taxon>Magnetococcaceae</taxon>
        <taxon>Magnetofaba</taxon>
    </lineage>
</organism>
<sequence length="352" mass="37752">MISADRPAAIIIRRPDDMHLHLRDGAMLLAVAGQSAWAGRAVVMPNLSPPVTTVAQALAYRQRILTALPPGAEFDPRMAVYLTERTPVDEIDRIADAPQIACVKYYPAGATTNAELGVGDWRRVIPLLERMAQRGVILSVHGEVSDADVDPFDRETLFVERILSPMMAQLPTLKIVLEHISSAAAATFVRQAPSTLAASVTPHHLSFNRSLWAGGRLNPHGYCHPVIKRESDRLALVAAVTGEDAPRFFLGTDSAPHPRSAKACDRAAAGVFSAPAALPLTAQVFAEAGALDKLSAFVGENGARFYGWSALSSRVTLAREAHRIADSVPVGDDPAQAVTPLCAGQTLNWRVL</sequence>
<feature type="binding site" description="via carbamate group" evidence="9">
    <location>
        <position position="104"/>
    </location>
    <ligand>
        <name>Zn(2+)</name>
        <dbReference type="ChEBI" id="CHEBI:29105"/>
        <label>2</label>
    </ligand>
</feature>
<keyword evidence="5 9" id="KW-0479">Metal-binding</keyword>
<comment type="pathway">
    <text evidence="2 9 10">Pyrimidine metabolism; UMP biosynthesis via de novo pathway; (S)-dihydroorotate from bicarbonate: step 3/3.</text>
</comment>
<evidence type="ECO:0000256" key="8">
    <source>
        <dbReference type="ARBA" id="ARBA00022975"/>
    </source>
</evidence>
<dbReference type="PANTHER" id="PTHR43137">
    <property type="entry name" value="DIHYDROOROTASE"/>
    <property type="match status" value="1"/>
</dbReference>
<dbReference type="PROSITE" id="PS00482">
    <property type="entry name" value="DIHYDROOROTASE_1"/>
    <property type="match status" value="1"/>
</dbReference>
<keyword evidence="7 9" id="KW-0862">Zinc</keyword>
<proteinExistence type="inferred from homology"/>
<dbReference type="Gene3D" id="3.20.20.140">
    <property type="entry name" value="Metal-dependent hydrolases"/>
    <property type="match status" value="1"/>
</dbReference>
<feature type="modified residue" description="N6-carboxylysine" evidence="9">
    <location>
        <position position="104"/>
    </location>
</feature>
<dbReference type="InterPro" id="IPR004721">
    <property type="entry name" value="DHOdimr"/>
</dbReference>